<organism evidence="1 2">
    <name type="scientific">Aeromicrobium piscarium</name>
    <dbReference type="NCBI Taxonomy" id="2590901"/>
    <lineage>
        <taxon>Bacteria</taxon>
        <taxon>Bacillati</taxon>
        <taxon>Actinomycetota</taxon>
        <taxon>Actinomycetes</taxon>
        <taxon>Propionibacteriales</taxon>
        <taxon>Nocardioidaceae</taxon>
        <taxon>Aeromicrobium</taxon>
    </lineage>
</organism>
<dbReference type="InterPro" id="IPR010982">
    <property type="entry name" value="Lambda_DNA-bd_dom_sf"/>
</dbReference>
<sequence>MSPQFREAVNWAIASEVRRARDAQEVTEDQLVEWSGIDAGNMAEGLDGIDGFTVTDLVAIESALNLPVGYLIEQALNIVRTITPAGVA</sequence>
<dbReference type="SUPFAM" id="SSF47413">
    <property type="entry name" value="lambda repressor-like DNA-binding domains"/>
    <property type="match status" value="1"/>
</dbReference>
<keyword evidence="2" id="KW-1185">Reference proteome</keyword>
<dbReference type="Proteomes" id="UP000316988">
    <property type="component" value="Unassembled WGS sequence"/>
</dbReference>
<evidence type="ECO:0000313" key="2">
    <source>
        <dbReference type="Proteomes" id="UP000316988"/>
    </source>
</evidence>
<proteinExistence type="predicted"/>
<dbReference type="EMBL" id="VLNT01000007">
    <property type="protein sequence ID" value="TSD62817.1"/>
    <property type="molecule type" value="Genomic_DNA"/>
</dbReference>
<evidence type="ECO:0000313" key="1">
    <source>
        <dbReference type="EMBL" id="TSD62817.1"/>
    </source>
</evidence>
<reference evidence="1 2" key="1">
    <citation type="submission" date="2019-07" db="EMBL/GenBank/DDBJ databases">
        <authorList>
            <person name="Zhao L.H."/>
        </authorList>
    </citation>
    <scope>NUCLEOTIDE SEQUENCE [LARGE SCALE GENOMIC DNA]</scope>
    <source>
        <strain evidence="1 2">Co35</strain>
    </source>
</reference>
<dbReference type="RefSeq" id="WP_143913433.1">
    <property type="nucleotide sequence ID" value="NZ_VLNT01000007.1"/>
</dbReference>
<protein>
    <submittedName>
        <fullName evidence="1">XRE family transcriptional regulator</fullName>
    </submittedName>
</protein>
<dbReference type="AlphaFoldDB" id="A0A554S8Z3"/>
<accession>A0A554S8Z3</accession>
<name>A0A554S8Z3_9ACTN</name>
<gene>
    <name evidence="1" type="ORF">FNM00_10620</name>
</gene>
<dbReference type="GO" id="GO:0003677">
    <property type="term" value="F:DNA binding"/>
    <property type="evidence" value="ECO:0007669"/>
    <property type="project" value="InterPro"/>
</dbReference>
<comment type="caution">
    <text evidence="1">The sequence shown here is derived from an EMBL/GenBank/DDBJ whole genome shotgun (WGS) entry which is preliminary data.</text>
</comment>